<evidence type="ECO:0000313" key="1">
    <source>
        <dbReference type="EMBL" id="GHD66961.1"/>
    </source>
</evidence>
<sequence>MTTLLESQLRECVGPYAQAYPDQLIRLFPRIADRVAGLWGRPELDDYFNALLIDDRGNRRGFPLPVASELMALSRVYDLVRKVPLARPPDIWGLVTRLN</sequence>
<dbReference type="Proteomes" id="UP000604737">
    <property type="component" value="Unassembled WGS sequence"/>
</dbReference>
<proteinExistence type="predicted"/>
<gene>
    <name evidence="1" type="ORF">GCM10007350_29970</name>
</gene>
<dbReference type="EMBL" id="BMYO01000008">
    <property type="protein sequence ID" value="GHD66961.1"/>
    <property type="molecule type" value="Genomic_DNA"/>
</dbReference>
<accession>A0ABQ3H3N7</accession>
<organism evidence="1 2">
    <name type="scientific">Jeongeupia chitinilytica</name>
    <dbReference type="NCBI Taxonomy" id="1041641"/>
    <lineage>
        <taxon>Bacteria</taxon>
        <taxon>Pseudomonadati</taxon>
        <taxon>Pseudomonadota</taxon>
        <taxon>Betaproteobacteria</taxon>
        <taxon>Neisseriales</taxon>
        <taxon>Chitinibacteraceae</taxon>
        <taxon>Jeongeupia</taxon>
    </lineage>
</organism>
<reference evidence="2" key="1">
    <citation type="journal article" date="2019" name="Int. J. Syst. Evol. Microbiol.">
        <title>The Global Catalogue of Microorganisms (GCM) 10K type strain sequencing project: providing services to taxonomists for standard genome sequencing and annotation.</title>
        <authorList>
            <consortium name="The Broad Institute Genomics Platform"/>
            <consortium name="The Broad Institute Genome Sequencing Center for Infectious Disease"/>
            <person name="Wu L."/>
            <person name="Ma J."/>
        </authorList>
    </citation>
    <scope>NUCLEOTIDE SEQUENCE [LARGE SCALE GENOMIC DNA]</scope>
    <source>
        <strain evidence="2">KCTC 23701</strain>
    </source>
</reference>
<dbReference type="RefSeq" id="WP_189461711.1">
    <property type="nucleotide sequence ID" value="NZ_BMYO01000008.1"/>
</dbReference>
<evidence type="ECO:0000313" key="2">
    <source>
        <dbReference type="Proteomes" id="UP000604737"/>
    </source>
</evidence>
<protein>
    <submittedName>
        <fullName evidence="1">Uncharacterized protein</fullName>
    </submittedName>
</protein>
<name>A0ABQ3H3N7_9NEIS</name>
<keyword evidence="2" id="KW-1185">Reference proteome</keyword>
<comment type="caution">
    <text evidence="1">The sequence shown here is derived from an EMBL/GenBank/DDBJ whole genome shotgun (WGS) entry which is preliminary data.</text>
</comment>